<dbReference type="Pfam" id="PF01471">
    <property type="entry name" value="PG_binding_1"/>
    <property type="match status" value="2"/>
</dbReference>
<evidence type="ECO:0000259" key="2">
    <source>
        <dbReference type="SMART" id="SM00644"/>
    </source>
</evidence>
<dbReference type="AlphaFoldDB" id="A0AAU8FYC5"/>
<dbReference type="GO" id="GO:0009253">
    <property type="term" value="P:peptidoglycan catabolic process"/>
    <property type="evidence" value="ECO:0007669"/>
    <property type="project" value="InterPro"/>
</dbReference>
<dbReference type="Gene3D" id="3.40.80.10">
    <property type="entry name" value="Peptidoglycan recognition protein-like"/>
    <property type="match status" value="1"/>
</dbReference>
<protein>
    <submittedName>
        <fullName evidence="4">N-acetylmuramoyl-L-alanine amidase</fullName>
    </submittedName>
</protein>
<dbReference type="PANTHER" id="PTHR11022:SF41">
    <property type="entry name" value="PEPTIDOGLYCAN-RECOGNITION PROTEIN LC-RELATED"/>
    <property type="match status" value="1"/>
</dbReference>
<organism evidence="4">
    <name type="scientific">Cellulosimicrobium sp. ES-005</name>
    <dbReference type="NCBI Taxonomy" id="3163031"/>
    <lineage>
        <taxon>Bacteria</taxon>
        <taxon>Bacillati</taxon>
        <taxon>Actinomycetota</taxon>
        <taxon>Actinomycetes</taxon>
        <taxon>Micrococcales</taxon>
        <taxon>Promicromonosporaceae</taxon>
        <taxon>Cellulosimicrobium</taxon>
    </lineage>
</organism>
<gene>
    <name evidence="4" type="ORF">ABRQ22_15040</name>
</gene>
<dbReference type="SMART" id="SM00644">
    <property type="entry name" value="Ami_2"/>
    <property type="match status" value="1"/>
</dbReference>
<dbReference type="InterPro" id="IPR036505">
    <property type="entry name" value="Amidase/PGRP_sf"/>
</dbReference>
<evidence type="ECO:0000256" key="1">
    <source>
        <dbReference type="ARBA" id="ARBA00007553"/>
    </source>
</evidence>
<dbReference type="InterPro" id="IPR006619">
    <property type="entry name" value="PGRP_domain_met/bac"/>
</dbReference>
<dbReference type="InterPro" id="IPR002477">
    <property type="entry name" value="Peptidoglycan-bd-like"/>
</dbReference>
<dbReference type="SMART" id="SM00701">
    <property type="entry name" value="PGRP"/>
    <property type="match status" value="1"/>
</dbReference>
<dbReference type="PANTHER" id="PTHR11022">
    <property type="entry name" value="PEPTIDOGLYCAN RECOGNITION PROTEIN"/>
    <property type="match status" value="1"/>
</dbReference>
<evidence type="ECO:0000259" key="3">
    <source>
        <dbReference type="SMART" id="SM00701"/>
    </source>
</evidence>
<reference evidence="4" key="1">
    <citation type="submission" date="2024-06" db="EMBL/GenBank/DDBJ databases">
        <title>Complete genome sequence of the cellulolytic actinobacterium, Cellulosimicrobium ES-005.</title>
        <authorList>
            <person name="Matthews C.T."/>
            <person name="Underwood K.D."/>
            <person name="Ghanchi K.M."/>
            <person name="Fields S.D."/>
            <person name="Gardner S.G."/>
        </authorList>
    </citation>
    <scope>NUCLEOTIDE SEQUENCE</scope>
    <source>
        <strain evidence="4">ES-005</strain>
    </source>
</reference>
<proteinExistence type="inferred from homology"/>
<accession>A0AAU8FYC5</accession>
<dbReference type="GO" id="GO:0008270">
    <property type="term" value="F:zinc ion binding"/>
    <property type="evidence" value="ECO:0007669"/>
    <property type="project" value="InterPro"/>
</dbReference>
<feature type="domain" description="N-acetylmuramoyl-L-alanine amidase" evidence="2">
    <location>
        <begin position="14"/>
        <end position="151"/>
    </location>
</feature>
<name>A0AAU8FYC5_9MICO</name>
<dbReference type="RefSeq" id="WP_353707303.1">
    <property type="nucleotide sequence ID" value="NZ_CP159290.1"/>
</dbReference>
<dbReference type="GO" id="GO:0008745">
    <property type="term" value="F:N-acetylmuramoyl-L-alanine amidase activity"/>
    <property type="evidence" value="ECO:0007669"/>
    <property type="project" value="InterPro"/>
</dbReference>
<sequence length="332" mass="35511">MVYIEPRHLWGARHANGDLNLSGLASEVFIHHTVTTQLLPTATVEQERAQMRSIESIGQNRFGTGISYNVIVFPSGRAYEGVSFNRRGTHTGGRNSTTRSICFAGNYEAHEPSAAALATAAAIIAEGRGTRWKTGAPVRAHRELKSTSCPGRFVFAQLGYLASGATQVGNEVKPVAPAPAPSKTPEQLYNAGFSVAEIKATQEKLNRLGYRLAVDGIRGPKSQTAIKDFQSKNGLTVDGFPGPATQAKLDARLAPAAKPAPSAGRDLYRGCKGEDVKALQRRLNRDYPAYSKLAVDGSFGPAVEAVVREFQRRSGLKVDGIAGPATRRALGL</sequence>
<dbReference type="InterPro" id="IPR036365">
    <property type="entry name" value="PGBD-like_sf"/>
</dbReference>
<comment type="similarity">
    <text evidence="1">Belongs to the N-acetylmuramoyl-L-alanine amidase 2 family.</text>
</comment>
<dbReference type="InterPro" id="IPR002502">
    <property type="entry name" value="Amidase_domain"/>
</dbReference>
<dbReference type="Gene3D" id="1.10.101.10">
    <property type="entry name" value="PGBD-like superfamily/PGBD"/>
    <property type="match status" value="2"/>
</dbReference>
<evidence type="ECO:0000313" key="4">
    <source>
        <dbReference type="EMBL" id="XCH28901.1"/>
    </source>
</evidence>
<dbReference type="SUPFAM" id="SSF55846">
    <property type="entry name" value="N-acetylmuramoyl-L-alanine amidase-like"/>
    <property type="match status" value="1"/>
</dbReference>
<dbReference type="InterPro" id="IPR036366">
    <property type="entry name" value="PGBDSf"/>
</dbReference>
<dbReference type="InterPro" id="IPR015510">
    <property type="entry name" value="PGRP"/>
</dbReference>
<feature type="domain" description="Peptidoglycan recognition protein family" evidence="3">
    <location>
        <begin position="2"/>
        <end position="145"/>
    </location>
</feature>
<dbReference type="Pfam" id="PF01510">
    <property type="entry name" value="Amidase_2"/>
    <property type="match status" value="1"/>
</dbReference>
<dbReference type="SUPFAM" id="SSF47090">
    <property type="entry name" value="PGBD-like"/>
    <property type="match status" value="2"/>
</dbReference>
<dbReference type="CDD" id="cd06583">
    <property type="entry name" value="PGRP"/>
    <property type="match status" value="1"/>
</dbReference>
<dbReference type="EMBL" id="CP159290">
    <property type="protein sequence ID" value="XCH28901.1"/>
    <property type="molecule type" value="Genomic_DNA"/>
</dbReference>